<dbReference type="GO" id="GO:0071514">
    <property type="term" value="P:genomic imprinting"/>
    <property type="evidence" value="ECO:0007669"/>
    <property type="project" value="TreeGrafter"/>
</dbReference>
<keyword evidence="13" id="KW-1185">Reference proteome</keyword>
<dbReference type="InterPro" id="IPR001590">
    <property type="entry name" value="Peptidase_M12B"/>
</dbReference>
<dbReference type="SMART" id="SM00050">
    <property type="entry name" value="DISIN"/>
    <property type="match status" value="1"/>
</dbReference>
<keyword evidence="6" id="KW-0325">Glycoprotein</keyword>
<dbReference type="Gene3D" id="2.10.25.10">
    <property type="entry name" value="Laminin"/>
    <property type="match status" value="1"/>
</dbReference>
<dbReference type="PROSITE" id="PS00022">
    <property type="entry name" value="EGF_1"/>
    <property type="match status" value="1"/>
</dbReference>
<reference evidence="13" key="1">
    <citation type="journal article" date="2013" name="Science">
        <title>Comparative analysis of bat genomes provides insight into the evolution of flight and immunity.</title>
        <authorList>
            <person name="Zhang G."/>
            <person name="Cowled C."/>
            <person name="Shi Z."/>
            <person name="Huang Z."/>
            <person name="Bishop-Lilly K.A."/>
            <person name="Fang X."/>
            <person name="Wynne J.W."/>
            <person name="Xiong Z."/>
            <person name="Baker M.L."/>
            <person name="Zhao W."/>
            <person name="Tachedjian M."/>
            <person name="Zhu Y."/>
            <person name="Zhou P."/>
            <person name="Jiang X."/>
            <person name="Ng J."/>
            <person name="Yang L."/>
            <person name="Wu L."/>
            <person name="Xiao J."/>
            <person name="Feng Y."/>
            <person name="Chen Y."/>
            <person name="Sun X."/>
            <person name="Zhang Y."/>
            <person name="Marsh G.A."/>
            <person name="Crameri G."/>
            <person name="Broder C.C."/>
            <person name="Frey K.G."/>
            <person name="Wang L.F."/>
            <person name="Wang J."/>
        </authorList>
    </citation>
    <scope>NUCLEOTIDE SEQUENCE [LARGE SCALE GENOMIC DNA]</scope>
</reference>
<evidence type="ECO:0000256" key="9">
    <source>
        <dbReference type="SAM" id="MobiDB-lite"/>
    </source>
</evidence>
<feature type="domain" description="EGF-like" evidence="10">
    <location>
        <begin position="2782"/>
        <end position="2819"/>
    </location>
</feature>
<evidence type="ECO:0000256" key="7">
    <source>
        <dbReference type="ARBA" id="ARBA00046288"/>
    </source>
</evidence>
<evidence type="ECO:0000313" key="13">
    <source>
        <dbReference type="Proteomes" id="UP000010552"/>
    </source>
</evidence>
<dbReference type="Pfam" id="PF01562">
    <property type="entry name" value="Pep_M12B_propep"/>
    <property type="match status" value="1"/>
</dbReference>
<dbReference type="InterPro" id="IPR000742">
    <property type="entry name" value="EGF"/>
</dbReference>
<evidence type="ECO:0000256" key="1">
    <source>
        <dbReference type="ARBA" id="ARBA00022536"/>
    </source>
</evidence>
<dbReference type="SMART" id="SM00608">
    <property type="entry name" value="ACR"/>
    <property type="match status" value="1"/>
</dbReference>
<proteinExistence type="predicted"/>
<dbReference type="InterPro" id="IPR002870">
    <property type="entry name" value="Peptidase_M12B_N"/>
</dbReference>
<dbReference type="InterPro" id="IPR001762">
    <property type="entry name" value="Disintegrin_dom"/>
</dbReference>
<dbReference type="STRING" id="9402.L5JZX4"/>
<keyword evidence="3" id="KW-1133">Transmembrane helix</keyword>
<evidence type="ECO:0000256" key="3">
    <source>
        <dbReference type="ARBA" id="ARBA00022989"/>
    </source>
</evidence>
<keyword evidence="2" id="KW-0812">Transmembrane</keyword>
<evidence type="ECO:0000256" key="5">
    <source>
        <dbReference type="ARBA" id="ARBA00023157"/>
    </source>
</evidence>
<dbReference type="Pfam" id="PF01421">
    <property type="entry name" value="Reprolysin"/>
    <property type="match status" value="1"/>
</dbReference>
<evidence type="ECO:0000313" key="12">
    <source>
        <dbReference type="EMBL" id="ELK04870.1"/>
    </source>
</evidence>
<dbReference type="PANTHER" id="PTHR21639">
    <property type="entry name" value="DBF4-TYPE ZINC FINGER-CONTAINING PROTEIN 2"/>
    <property type="match status" value="1"/>
</dbReference>
<dbReference type="EMBL" id="KB031068">
    <property type="protein sequence ID" value="ELK04870.1"/>
    <property type="molecule type" value="Genomic_DNA"/>
</dbReference>
<dbReference type="InParanoid" id="L5JZX4"/>
<dbReference type="eggNOG" id="KOG3607">
    <property type="taxonomic scope" value="Eukaryota"/>
</dbReference>
<protein>
    <submittedName>
        <fullName evidence="12">DBF4-type zinc finger-containing protein 2</fullName>
    </submittedName>
</protein>
<dbReference type="Pfam" id="PF08516">
    <property type="entry name" value="ADAM_CR"/>
    <property type="match status" value="1"/>
</dbReference>
<dbReference type="InterPro" id="IPR038890">
    <property type="entry name" value="ZDBF2"/>
</dbReference>
<comment type="subcellular location">
    <subcellularLocation>
        <location evidence="7">Endomembrane system</location>
        <topology evidence="7">Single-pass type I membrane protein</topology>
    </subcellularLocation>
</comment>
<dbReference type="PROSITE" id="PS50215">
    <property type="entry name" value="ADAM_MEPRO"/>
    <property type="match status" value="1"/>
</dbReference>
<dbReference type="PANTHER" id="PTHR21639:SF5">
    <property type="entry name" value="DBF4-TYPE ZINC FINGER-CONTAINING PROTEIN 2"/>
    <property type="match status" value="1"/>
</dbReference>
<dbReference type="InterPro" id="IPR024079">
    <property type="entry name" value="MetalloPept_cat_dom_sf"/>
</dbReference>
<dbReference type="GO" id="GO:0006508">
    <property type="term" value="P:proteolysis"/>
    <property type="evidence" value="ECO:0007669"/>
    <property type="project" value="InterPro"/>
</dbReference>
<evidence type="ECO:0000256" key="4">
    <source>
        <dbReference type="ARBA" id="ARBA00023136"/>
    </source>
</evidence>
<dbReference type="InterPro" id="IPR034027">
    <property type="entry name" value="Reprolysin_adamalysin"/>
</dbReference>
<keyword evidence="1 8" id="KW-0245">EGF-like domain</keyword>
<keyword evidence="5 8" id="KW-1015">Disulfide bond</keyword>
<evidence type="ECO:0000259" key="10">
    <source>
        <dbReference type="PROSITE" id="PS50026"/>
    </source>
</evidence>
<dbReference type="GO" id="GO:0012505">
    <property type="term" value="C:endomembrane system"/>
    <property type="evidence" value="ECO:0007669"/>
    <property type="project" value="UniProtKB-SubCell"/>
</dbReference>
<dbReference type="FunFam" id="2.10.25.10:FF:000147">
    <property type="entry name" value="Disintegrin and metalloproteinase domain-containing protein 11"/>
    <property type="match status" value="1"/>
</dbReference>
<evidence type="ECO:0000259" key="11">
    <source>
        <dbReference type="PROSITE" id="PS50215"/>
    </source>
</evidence>
<sequence>MGTSSLMERFLQDVLRHHPYHYQESRSRQNERLLRNTAPSSEVVPIDDSVPEEMADDATGVRGEIATKSFEPLEELYSRPSKSQEYTQGVPVRPSVIQKLEKGQQQPLEFVYKIGSGLKEFNPVGIGQTTNNRQNLLYPSVISTAPASRLAESSYDRPVTTNSTRLPLAAHSDSVIKCDPNKVDRYLEQRDRGSRNPMFSSHLAASSVICQKSKESNRKSGFIKSDKLRIQEDVKSRGKTLSTGFKPHECEGTAGSLKFESLYKSAVNPAVNLNKTDTPSNKRIFEDAIPKHHEKFFNMDRNQEVKHLVFKKSAFLGQKSSASSEMEFACSSPQSVSDQQDEAVRDLWSEEQIDQENKNYESRGSEMSFDCSSSFHSLTGQSKVTTKEIHLSKEVHAALQPKSNKSYVSEVSSDCDGPLQLATNRTQVIVKGISVQKAVPISLVDECYDSSDSEMNFDCDTSLQSTDDYPQQPAKEVDLPNGAHIDLVDKNYGSSGSEISTDSIFPLQSVEQLPVAVTETELQKSVHIGLVDMNYGSSCSETSFDSDVSLQSVVVHPQRAGKESVVVYPQLAGKERNLKDRHVYLKDETHRSSSARAHFDCELSVETVTHEPQRAVEEINLLKEKNDLVDMNCEYYGSEMSFHTDAQLVADQPQVAGQEVKPQEVATDLQNKSANSSVSDLSFDSHASLYQSSKEPLGTLSDINLKELSVDMEVRSNGCSSSELTFDSDPPVLSVTKHSELDVEEIRKKHINLEDESYGSNSSEITFDSDIPHCSVVDQSRAAIYGEEPIGLRYKGNESCVSEIAFDSNKPLHSGTDHPGVVREIIIQKENYVNLGKTNNESLGSEIRLDSYAPLHSVTNPPEVAVKRLNLQEEQVYCEGKENEPTGSELSLNYNIFHSVIGHSADVIKERHLQKEEHVHLENTDSGSRVSEMNLKSYPSHLVTDRPDIAVKEINHQKGDHTNIEHKGSELSVSERGVNFRIPFQSVIHKTAAAVKEMWLQKEKQLKFKDRSVKYSGSEITLGSDGPHYSVAEPEIAVKERKVQKEEHVLENSSNKSSGSEINLNSHVLPQSMTGKPQIAVLKEDHVDPEDENTESRGFEINFHVDTPRPSVIDQSRVALLKEKHVDLEGTNRESSVYKVRFDSNDLLQPLTEQFQEVVKQTNMWKVEDIGLENKVEPNGSKLIQDSDVSLRSLPDQPETAAKQINLENEGRVYFEDNNSRYSSSEMSLDSDYLAQSVVDQSQVTILEKQHIELEDKHNQTCGSEISFDSDDPLQSVADQLRETVKEISLWKDEDVEDRGDKSQGFEIMYDSNVPFQSVAGQTEEVIKEINLWKKHVDLEGKIVKLSDSKINFVSDGPLQPVTNEIQEATTQINLVREGHICLDDKDYEPNDSEVIYVSDVPLQSVVEHSHVLEDDHVNLEDKSNDPCPEVSFASDGPLQSVADQLQKAVKVISLWKEDRIYLGDKSYKLGDFEVSYDSDVPLVADQPPVVVKQTDLQKKDHNDLENKNCEPSVSEIKCDSGIHLQLEVDHPQMVCKEINLQRIAHLGMEEKTSDSEVMSDSDVPLQIVVNEFQVSVKEANLQKMLLVDLVTSDSDCEMISDSGIPFQPVIDSPQMTVEGIDCINAKSFDLEGECYDCCDSELGYVCEASPRSVSNQSKKTFKVINQKKDYIILEESGCESYGSEINFQIDDTHQSLDCQSPGSDKKVISYIDPEDKSCEPNSPKRNFKWEDTSQPVTHHPEEVNFWKDLETTGPKDKNCECSVSAVDCNASPESAILQMADEDNLLKLKCTESMSCEPCGSGMNFQCDPSFQSATDQPQEAVNKVDLFKKISVDVKETKHDSRSSSVAKVDPVKNRKKAKGVVEDNTDEPVLEALPHVPPSFVGKTWSQIMKEDDMKINALVKEFKEGRFHCYFDDDCETRKVKKKNLNEEKKITSADLNDTALIQVLLDCDDIIDDFSVALDKPSHHPTEKRPYEQTWRVASRCQAVKVSHGTQTNLMSYLVTKGINGQEEDSPRKRLLLHNDTKPKKIKIGTVEFLESCTNILKPLHPNALVYVLSSNIKLKEGDSFNFSKMRHCSDKNQDFSIQCKYKQSSFNYDLLSKQIVINPPLNIEVPESDRNNWVQIHFSDLNSSAGDNDAHVQSSATIPFMTLSVRHELMSHPGASGSCVFLEKAEILNSSDDIQESKFQLTLLNDDVKISPKSVRNKSLESKKKIRRRKMTNNKPGFLKKVHRPIILQQKTRITSEKQSIWIQTKPNDIIRKYLSKYSMFLRRKYQSRSAFISMHRKKKKPDVSRLKEVQRPANMLSNSVPSAGGEEQLRAIASSSPKQPLQDSSSKAGNKKSAPRWNETAEKILGVLADEDNTLQQHSSSNISDSNAMQKEITLPSRLIYYINQDSESPYHVLDTKARHQQKHNKAVHLAQASFQIEAFGSKFILDLTLNNGLLSSDYVEIHYENGKPQYSKPSRGVFEEMKYLELMIVNDHKTYKKYRSSHAHTNNFAKSVVNLVDSIYKEQLNTRVVLVAVETWTEKDHIDITTNLVQMLHEFSKYRQRIKQHADAVHLISVSHSRKFSKCSILEYRDFLQRGGGACLFNRPTKLFEPTECGNGYVEAGEECDCGFHVFQPRGYECRDAVNGCDITEYCTGDSGQGRCYNGECKTRDNQCQYIWGTRSDKFCYEKLNTEGTEKGNCGKDGDRWIQCSKHDVFCGFLLCTNLTRAPRIGQLQGEIIPTSFYHQGRVIDCSGAHVVLDDDTDVGYVEDGTPCGPSMMCLDRKCLQIQALNMSSCPLDSKGKVCSGHGVCSNEATCICDFTWAGTDCSIRDPVRNPHPRKDEGPKGLCDFSFNS</sequence>
<evidence type="ECO:0000256" key="2">
    <source>
        <dbReference type="ARBA" id="ARBA00022692"/>
    </source>
</evidence>
<dbReference type="FunCoup" id="L5JZX4">
    <property type="interactions" value="282"/>
</dbReference>
<dbReference type="SUPFAM" id="SSF55486">
    <property type="entry name" value="Metalloproteases ('zincins'), catalytic domain"/>
    <property type="match status" value="1"/>
</dbReference>
<feature type="domain" description="Peptidase M12B" evidence="11">
    <location>
        <begin position="2474"/>
        <end position="2591"/>
    </location>
</feature>
<organism evidence="12 13">
    <name type="scientific">Pteropus alecto</name>
    <name type="common">Black flying fox</name>
    <dbReference type="NCBI Taxonomy" id="9402"/>
    <lineage>
        <taxon>Eukaryota</taxon>
        <taxon>Metazoa</taxon>
        <taxon>Chordata</taxon>
        <taxon>Craniata</taxon>
        <taxon>Vertebrata</taxon>
        <taxon>Euteleostomi</taxon>
        <taxon>Mammalia</taxon>
        <taxon>Eutheria</taxon>
        <taxon>Laurasiatheria</taxon>
        <taxon>Chiroptera</taxon>
        <taxon>Yinpterochiroptera</taxon>
        <taxon>Pteropodoidea</taxon>
        <taxon>Pteropodidae</taxon>
        <taxon>Pteropodinae</taxon>
        <taxon>Pteropus</taxon>
    </lineage>
</organism>
<feature type="compositionally biased region" description="Basic and acidic residues" evidence="9">
    <location>
        <begin position="2292"/>
        <end position="2301"/>
    </location>
</feature>
<dbReference type="PROSITE" id="PS50026">
    <property type="entry name" value="EGF_3"/>
    <property type="match status" value="1"/>
</dbReference>
<gene>
    <name evidence="12" type="ORF">PAL_GLEAN10026152</name>
</gene>
<feature type="region of interest" description="Disordered" evidence="9">
    <location>
        <begin position="2283"/>
        <end position="2347"/>
    </location>
</feature>
<dbReference type="Gene3D" id="3.40.390.10">
    <property type="entry name" value="Collagenase (Catalytic Domain)"/>
    <property type="match status" value="1"/>
</dbReference>
<comment type="caution">
    <text evidence="8">Lacks conserved residue(s) required for the propagation of feature annotation.</text>
</comment>
<accession>L5JZX4</accession>
<evidence type="ECO:0000256" key="8">
    <source>
        <dbReference type="PROSITE-ProRule" id="PRU00076"/>
    </source>
</evidence>
<feature type="disulfide bond" evidence="8">
    <location>
        <begin position="2809"/>
        <end position="2818"/>
    </location>
</feature>
<dbReference type="InterPro" id="IPR006586">
    <property type="entry name" value="ADAM_Cys-rich"/>
</dbReference>
<dbReference type="GO" id="GO:0004222">
    <property type="term" value="F:metalloendopeptidase activity"/>
    <property type="evidence" value="ECO:0007669"/>
    <property type="project" value="InterPro"/>
</dbReference>
<keyword evidence="4" id="KW-0472">Membrane</keyword>
<name>L5JZX4_PTEAL</name>
<evidence type="ECO:0000256" key="6">
    <source>
        <dbReference type="ARBA" id="ARBA00023180"/>
    </source>
</evidence>
<dbReference type="CDD" id="cd04269">
    <property type="entry name" value="ZnMc_adamalysin_II_like"/>
    <property type="match status" value="1"/>
</dbReference>
<dbReference type="Proteomes" id="UP000010552">
    <property type="component" value="Unassembled WGS sequence"/>
</dbReference>
<feature type="compositionally biased region" description="Polar residues" evidence="9">
    <location>
        <begin position="2324"/>
        <end position="2339"/>
    </location>
</feature>